<evidence type="ECO:0008006" key="4">
    <source>
        <dbReference type="Google" id="ProtNLM"/>
    </source>
</evidence>
<feature type="transmembrane region" description="Helical" evidence="1">
    <location>
        <begin position="67"/>
        <end position="86"/>
    </location>
</feature>
<organism evidence="2 3">
    <name type="scientific">Strongyloides stercoralis</name>
    <name type="common">Threadworm</name>
    <dbReference type="NCBI Taxonomy" id="6248"/>
    <lineage>
        <taxon>Eukaryota</taxon>
        <taxon>Metazoa</taxon>
        <taxon>Ecdysozoa</taxon>
        <taxon>Nematoda</taxon>
        <taxon>Chromadorea</taxon>
        <taxon>Rhabditida</taxon>
        <taxon>Tylenchina</taxon>
        <taxon>Panagrolaimomorpha</taxon>
        <taxon>Strongyloidoidea</taxon>
        <taxon>Strongyloididae</taxon>
        <taxon>Strongyloides</taxon>
    </lineage>
</organism>
<feature type="transmembrane region" description="Helical" evidence="1">
    <location>
        <begin position="357"/>
        <end position="376"/>
    </location>
</feature>
<keyword evidence="1" id="KW-1133">Transmembrane helix</keyword>
<keyword evidence="2" id="KW-1185">Reference proteome</keyword>
<keyword evidence="1" id="KW-0812">Transmembrane</keyword>
<name>A0AAF5I348_STRER</name>
<evidence type="ECO:0000313" key="3">
    <source>
        <dbReference type="WBParaSite" id="TCONS_00013809.p1"/>
    </source>
</evidence>
<protein>
    <recommendedName>
        <fullName evidence="4">3'-5' exonuclease domain-containing protein</fullName>
    </recommendedName>
</protein>
<accession>A0AAF5I348</accession>
<dbReference type="AlphaFoldDB" id="A0AAF5I348"/>
<evidence type="ECO:0000313" key="2">
    <source>
        <dbReference type="Proteomes" id="UP000035681"/>
    </source>
</evidence>
<dbReference type="Proteomes" id="UP000035681">
    <property type="component" value="Unplaced"/>
</dbReference>
<reference evidence="3" key="1">
    <citation type="submission" date="2024-02" db="UniProtKB">
        <authorList>
            <consortium name="WormBaseParasite"/>
        </authorList>
    </citation>
    <scope>IDENTIFICATION</scope>
</reference>
<evidence type="ECO:0000256" key="1">
    <source>
        <dbReference type="SAM" id="Phobius"/>
    </source>
</evidence>
<proteinExistence type="predicted"/>
<dbReference type="WBParaSite" id="TCONS_00013809.p1">
    <property type="protein sequence ID" value="TCONS_00013809.p1"/>
    <property type="gene ID" value="XLOC_008725"/>
</dbReference>
<sequence length="415" mass="49892">VMVLNLTNDLLILNKLSNSSSHSYIRNVANIYKRYLSITDIKIIKILNIRPCLRKLYQLWLLNQRRIMIFFDVTILKFIILLVFIFKKGKKYINFLAFRKQIFELRIIEKFINNIVKRFYVSNEVVDVFQKFIETFYDIKYESVTFNYKMNFNYLIETNKIKNIFKEAMIWLYDAKLIAVDIEFLPDIVSVALSENVLIFNAKKISVKQDCWKKLINFFFNSTYPILFFDYKNDYKLFKKIIFAKLEDVNKDVLLNKASMVNGIWFFKKCKHYNFISWEVKDKILFIFDELKVRFDEKHIPKNVLIVKEINKENLQKDLFAENEISFYNVDKKMCYSNGFVINMVGGKLYHNKNKMFFSKFTLLKITLCFVVIVAHSPTYHKIKSCYFFNIFILTIKLVQNKYELINMINNYLLS</sequence>
<keyword evidence="1" id="KW-0472">Membrane</keyword>